<name>A0AAX1UKH2_CERSP</name>
<feature type="transmembrane region" description="Helical" evidence="1">
    <location>
        <begin position="39"/>
        <end position="58"/>
    </location>
</feature>
<comment type="caution">
    <text evidence="2">The sequence shown here is derived from an EMBL/GenBank/DDBJ whole genome shotgun (WGS) entry which is preliminary data.</text>
</comment>
<gene>
    <name evidence="2" type="ORF">D1114_12010</name>
</gene>
<keyword evidence="1" id="KW-0812">Transmembrane</keyword>
<evidence type="ECO:0000256" key="1">
    <source>
        <dbReference type="SAM" id="Phobius"/>
    </source>
</evidence>
<feature type="transmembrane region" description="Helical" evidence="1">
    <location>
        <begin position="74"/>
        <end position="94"/>
    </location>
</feature>
<sequence length="102" mass="10542">MSAILRIALPLTLWLAGFSAVYALHGLVCSGGWPGGRPLLIAGGAAVLALQLALLLALRSRRFGDPTPFVRRTSLLLAVVGLAATLWTLIPVAVTSTCLPPG</sequence>
<dbReference type="AlphaFoldDB" id="A0AAX1UKH2"/>
<dbReference type="EMBL" id="QWGP01000012">
    <property type="protein sequence ID" value="RHZ94467.1"/>
    <property type="molecule type" value="Genomic_DNA"/>
</dbReference>
<accession>A0AAX1UKH2</accession>
<dbReference type="RefSeq" id="WP_119000299.1">
    <property type="nucleotide sequence ID" value="NZ_JALGAP010000003.1"/>
</dbReference>
<keyword evidence="1" id="KW-1133">Transmembrane helix</keyword>
<evidence type="ECO:0000313" key="2">
    <source>
        <dbReference type="EMBL" id="RHZ94467.1"/>
    </source>
</evidence>
<dbReference type="Proteomes" id="UP000266305">
    <property type="component" value="Unassembled WGS sequence"/>
</dbReference>
<organism evidence="2 3">
    <name type="scientific">Cereibacter sphaeroides</name>
    <name type="common">Rhodobacter sphaeroides</name>
    <dbReference type="NCBI Taxonomy" id="1063"/>
    <lineage>
        <taxon>Bacteria</taxon>
        <taxon>Pseudomonadati</taxon>
        <taxon>Pseudomonadota</taxon>
        <taxon>Alphaproteobacteria</taxon>
        <taxon>Rhodobacterales</taxon>
        <taxon>Paracoccaceae</taxon>
        <taxon>Cereibacter</taxon>
    </lineage>
</organism>
<proteinExistence type="predicted"/>
<keyword evidence="1" id="KW-0472">Membrane</keyword>
<reference evidence="2 3" key="1">
    <citation type="submission" date="2018-08" db="EMBL/GenBank/DDBJ databases">
        <title>Draft genome sequence of Rhodobacter sphaeroides FY.</title>
        <authorList>
            <person name="Rayyan A."/>
            <person name="Meyer T.E."/>
            <person name="Kyndt J.A."/>
        </authorList>
    </citation>
    <scope>NUCLEOTIDE SEQUENCE [LARGE SCALE GENOMIC DNA]</scope>
    <source>
        <strain evidence="2 3">FY</strain>
    </source>
</reference>
<protein>
    <submittedName>
        <fullName evidence="2">Uncharacterized protein</fullName>
    </submittedName>
</protein>
<evidence type="ECO:0000313" key="3">
    <source>
        <dbReference type="Proteomes" id="UP000266305"/>
    </source>
</evidence>